<protein>
    <recommendedName>
        <fullName evidence="4">C3H1-type domain-containing protein</fullName>
    </recommendedName>
</protein>
<proteinExistence type="predicted"/>
<feature type="compositionally biased region" description="Polar residues" evidence="1">
    <location>
        <begin position="1"/>
        <end position="14"/>
    </location>
</feature>
<dbReference type="OrthoDB" id="5589010at2759"/>
<feature type="region of interest" description="Disordered" evidence="1">
    <location>
        <begin position="1"/>
        <end position="20"/>
    </location>
</feature>
<organism evidence="2 3">
    <name type="scientific">Mytilus galloprovincialis</name>
    <name type="common">Mediterranean mussel</name>
    <dbReference type="NCBI Taxonomy" id="29158"/>
    <lineage>
        <taxon>Eukaryota</taxon>
        <taxon>Metazoa</taxon>
        <taxon>Spiralia</taxon>
        <taxon>Lophotrochozoa</taxon>
        <taxon>Mollusca</taxon>
        <taxon>Bivalvia</taxon>
        <taxon>Autobranchia</taxon>
        <taxon>Pteriomorphia</taxon>
        <taxon>Mytilida</taxon>
        <taxon>Mytiloidea</taxon>
        <taxon>Mytilidae</taxon>
        <taxon>Mytilinae</taxon>
        <taxon>Mytilus</taxon>
    </lineage>
</organism>
<name>A0A8B6DS32_MYTGA</name>
<evidence type="ECO:0000313" key="3">
    <source>
        <dbReference type="Proteomes" id="UP000596742"/>
    </source>
</evidence>
<dbReference type="EMBL" id="UYJE01003858">
    <property type="protein sequence ID" value="VDI22960.1"/>
    <property type="molecule type" value="Genomic_DNA"/>
</dbReference>
<reference evidence="2" key="1">
    <citation type="submission" date="2018-11" db="EMBL/GenBank/DDBJ databases">
        <authorList>
            <person name="Alioto T."/>
            <person name="Alioto T."/>
        </authorList>
    </citation>
    <scope>NUCLEOTIDE SEQUENCE</scope>
</reference>
<accession>A0A8B6DS32</accession>
<evidence type="ECO:0000256" key="1">
    <source>
        <dbReference type="SAM" id="MobiDB-lite"/>
    </source>
</evidence>
<comment type="caution">
    <text evidence="2">The sequence shown here is derived from an EMBL/GenBank/DDBJ whole genome shotgun (WGS) entry which is preliminary data.</text>
</comment>
<evidence type="ECO:0008006" key="4">
    <source>
        <dbReference type="Google" id="ProtNLM"/>
    </source>
</evidence>
<keyword evidence="3" id="KW-1185">Reference proteome</keyword>
<evidence type="ECO:0000313" key="2">
    <source>
        <dbReference type="EMBL" id="VDI22960.1"/>
    </source>
</evidence>
<dbReference type="Proteomes" id="UP000596742">
    <property type="component" value="Unassembled WGS sequence"/>
</dbReference>
<dbReference type="AlphaFoldDB" id="A0A8B6DS32"/>
<gene>
    <name evidence="2" type="ORF">MGAL_10B067703</name>
</gene>
<sequence>MSQVYINQTTTQRNESPKDHNCRYGANCANIASCPFTHPTATQFTHPAANHFRHPAATQFTHPAATQSKDKYSWTANKNLDNNNNNRKNQNHITDFQRTHTVKFVPRLAVYDEKNLLLTIQNKCQKGRFQNNKDFNNNYRY</sequence>